<reference evidence="20" key="1">
    <citation type="journal article" date="2019" name="IScience">
        <title>Narwhal Genome Reveals Long-Term Low Genetic Diversity despite Current Large Abundance Size.</title>
        <authorList>
            <person name="Westbury M.V."/>
            <person name="Petersen B."/>
            <person name="Garde E."/>
            <person name="Heide-Jorgensen M.P."/>
            <person name="Lorenzen E.D."/>
        </authorList>
    </citation>
    <scope>NUCLEOTIDE SEQUENCE [LARGE SCALE GENOMIC DNA]</scope>
</reference>
<dbReference type="Pfam" id="PF13774">
    <property type="entry name" value="Longin"/>
    <property type="match status" value="1"/>
</dbReference>
<comment type="similarity">
    <text evidence="4">Belongs to the synaptobrevin family.</text>
</comment>
<protein>
    <recommendedName>
        <fullName evidence="14">Protein disulfide-isomerase A5</fullName>
        <ecNumber evidence="5">5.3.4.1</ecNumber>
    </recommendedName>
</protein>
<dbReference type="InterPro" id="IPR011012">
    <property type="entry name" value="Longin-like_dom_sf"/>
</dbReference>
<evidence type="ECO:0000256" key="11">
    <source>
        <dbReference type="ARBA" id="ARBA00023157"/>
    </source>
</evidence>
<dbReference type="EMBL" id="RWIC01000578">
    <property type="protein sequence ID" value="TKC42129.1"/>
    <property type="molecule type" value="Genomic_DNA"/>
</dbReference>
<organism evidence="19 20">
    <name type="scientific">Monodon monoceros</name>
    <name type="common">Narwhal</name>
    <name type="synonym">Ceratodon monodon</name>
    <dbReference type="NCBI Taxonomy" id="40151"/>
    <lineage>
        <taxon>Eukaryota</taxon>
        <taxon>Metazoa</taxon>
        <taxon>Chordata</taxon>
        <taxon>Craniata</taxon>
        <taxon>Vertebrata</taxon>
        <taxon>Euteleostomi</taxon>
        <taxon>Mammalia</taxon>
        <taxon>Eutheria</taxon>
        <taxon>Laurasiatheria</taxon>
        <taxon>Artiodactyla</taxon>
        <taxon>Whippomorpha</taxon>
        <taxon>Cetacea</taxon>
        <taxon>Odontoceti</taxon>
        <taxon>Monodontidae</taxon>
        <taxon>Monodon</taxon>
    </lineage>
</organism>
<feature type="transmembrane region" description="Helical" evidence="15">
    <location>
        <begin position="745"/>
        <end position="762"/>
    </location>
</feature>
<dbReference type="InterPro" id="IPR017937">
    <property type="entry name" value="Thioredoxin_CS"/>
</dbReference>
<keyword evidence="10 15" id="KW-0472">Membrane</keyword>
<dbReference type="GO" id="GO:0006457">
    <property type="term" value="P:protein folding"/>
    <property type="evidence" value="ECO:0007669"/>
    <property type="project" value="TreeGrafter"/>
</dbReference>
<evidence type="ECO:0000256" key="9">
    <source>
        <dbReference type="ARBA" id="ARBA00022927"/>
    </source>
</evidence>
<evidence type="ECO:0000256" key="1">
    <source>
        <dbReference type="ARBA" id="ARBA00001182"/>
    </source>
</evidence>
<evidence type="ECO:0000256" key="2">
    <source>
        <dbReference type="ARBA" id="ARBA00004370"/>
    </source>
</evidence>
<feature type="signal peptide" evidence="16">
    <location>
        <begin position="1"/>
        <end position="17"/>
    </location>
</feature>
<comment type="similarity">
    <text evidence="3">Belongs to the protein disulfide isomerase family.</text>
</comment>
<dbReference type="PANTHER" id="PTHR45672:SF2">
    <property type="entry name" value="PROTEIN DISULFIDE-ISOMERASE A5"/>
    <property type="match status" value="1"/>
</dbReference>
<feature type="chain" id="PRO_5020969986" description="Protein disulfide-isomerase A5" evidence="16">
    <location>
        <begin position="18"/>
        <end position="798"/>
    </location>
</feature>
<name>A0A4U1EZ27_MONMO</name>
<evidence type="ECO:0000256" key="16">
    <source>
        <dbReference type="SAM" id="SignalP"/>
    </source>
</evidence>
<evidence type="ECO:0000256" key="10">
    <source>
        <dbReference type="ARBA" id="ARBA00023136"/>
    </source>
</evidence>
<feature type="domain" description="Longin" evidence="17">
    <location>
        <begin position="551"/>
        <end position="615"/>
    </location>
</feature>
<evidence type="ECO:0000256" key="15">
    <source>
        <dbReference type="SAM" id="Phobius"/>
    </source>
</evidence>
<dbReference type="InterPro" id="IPR010908">
    <property type="entry name" value="Longin_dom"/>
</dbReference>
<dbReference type="InterPro" id="IPR051063">
    <property type="entry name" value="PDI"/>
</dbReference>
<dbReference type="Pfam" id="PF25970">
    <property type="entry name" value="SEC22a_C"/>
    <property type="match status" value="1"/>
</dbReference>
<dbReference type="Pfam" id="PF00085">
    <property type="entry name" value="Thioredoxin"/>
    <property type="match status" value="3"/>
</dbReference>
<dbReference type="InterPro" id="IPR059071">
    <property type="entry name" value="SEC22a-c_C"/>
</dbReference>
<dbReference type="SUPFAM" id="SSF52833">
    <property type="entry name" value="Thioredoxin-like"/>
    <property type="match status" value="4"/>
</dbReference>
<dbReference type="GO" id="GO:0016020">
    <property type="term" value="C:membrane"/>
    <property type="evidence" value="ECO:0007669"/>
    <property type="project" value="UniProtKB-SubCell"/>
</dbReference>
<feature type="transmembrane region" description="Helical" evidence="15">
    <location>
        <begin position="679"/>
        <end position="699"/>
    </location>
</feature>
<evidence type="ECO:0000259" key="18">
    <source>
        <dbReference type="PROSITE" id="PS51352"/>
    </source>
</evidence>
<feature type="domain" description="Thioredoxin" evidence="18">
    <location>
        <begin position="401"/>
        <end position="525"/>
    </location>
</feature>
<dbReference type="SMART" id="SM01270">
    <property type="entry name" value="Longin"/>
    <property type="match status" value="1"/>
</dbReference>
<evidence type="ECO:0000256" key="8">
    <source>
        <dbReference type="ARBA" id="ARBA00022824"/>
    </source>
</evidence>
<dbReference type="Gene3D" id="3.40.30.10">
    <property type="entry name" value="Glutaredoxin"/>
    <property type="match status" value="4"/>
</dbReference>
<dbReference type="GO" id="GO:0015031">
    <property type="term" value="P:protein transport"/>
    <property type="evidence" value="ECO:0007669"/>
    <property type="project" value="UniProtKB-KW"/>
</dbReference>
<sequence length="798" mass="91100">MARVVPAWLLLLLAVWPQPGPETHGPWLLDPQVVLPTWLSSTKFSSLVERVSDPKDLKKLLRTRNNVLVLYSKSEAAAESHLRLLSTVAQAVKGQGTICWVDCGDAESRKLCKKMKVDLSAKDKKVELFHYQDGAFHTEYNRAVTFKSVVAFLKDPKGPPLWEEDPGAKDVVHIDNEKDFRRLLKKEEKPILMMFYASWCSVCKRIMPHFQKAATQLRGQFVLAGMNVYSSEFENIKEEYSVRGYPTICYFEKGRFLFQYDSYGSTAEDIVEWLKNPQPPQPQVPETPWADEGGSVYHLTDEDFDQFVKEHSSVLVLFHAPWCGHCKKMKPEFENAAEVLHGEADSSGVLAAVDATVNKALAERFHISEFPTLKYFKNGEKYAVPALRTKKSFIEWMQNPESPPPPEPAWEEQKTSVVHLAGDSFRDTLKRKKHALVMFYAPWCPHCKKVIPHFTATADAFKDDRKIACAAVDCLKEKNQDLCQQEAIKAYPTFHYYHYGKFAEKYDTNPTRCLVPEAALCQAQKGDALGSGTDLLHQCKKMWNRIWKALGPLMYQSFISSMGVSYMMLCTENYPNVLAFSFLDELQKEFITTYNMMKTNTAVRPYCFIEFDNFIQRTKQRYNNPRSLSTKINLSDMQMEIKLRPPYQISMGELGSANGVTSAFSVDDKGAAHQRLEPATLSGIVAFILSLLCAALNLIRGFHAIESLLQSDGEDFNYIVAFFLGTAACLYQCYLFVYYTGWRNVKSFLTFGLICLCNMYLYELRNLWQLFFHVTVGAFVTLQIWLRQAQGKAPDYDV</sequence>
<dbReference type="SUPFAM" id="SSF64356">
    <property type="entry name" value="SNARE-like"/>
    <property type="match status" value="1"/>
</dbReference>
<keyword evidence="13" id="KW-0676">Redox-active center</keyword>
<evidence type="ECO:0000313" key="20">
    <source>
        <dbReference type="Proteomes" id="UP000308365"/>
    </source>
</evidence>
<dbReference type="InterPro" id="IPR041865">
    <property type="entry name" value="PDI_b_PDIR_N"/>
</dbReference>
<comment type="catalytic activity">
    <reaction evidence="1">
        <text>Catalyzes the rearrangement of -S-S- bonds in proteins.</text>
        <dbReference type="EC" id="5.3.4.1"/>
    </reaction>
</comment>
<accession>A0A4U1EZ27</accession>
<dbReference type="PROSITE" id="PS51352">
    <property type="entry name" value="THIOREDOXIN_2"/>
    <property type="match status" value="3"/>
</dbReference>
<dbReference type="InterPro" id="IPR013766">
    <property type="entry name" value="Thioredoxin_domain"/>
</dbReference>
<evidence type="ECO:0000256" key="5">
    <source>
        <dbReference type="ARBA" id="ARBA00012723"/>
    </source>
</evidence>
<proteinExistence type="inferred from homology"/>
<keyword evidence="7" id="KW-0677">Repeat</keyword>
<dbReference type="CDD" id="cd03067">
    <property type="entry name" value="PDI_b_PDIR_N"/>
    <property type="match status" value="1"/>
</dbReference>
<dbReference type="Proteomes" id="UP000308365">
    <property type="component" value="Unassembled WGS sequence"/>
</dbReference>
<feature type="transmembrane region" description="Helical" evidence="15">
    <location>
        <begin position="719"/>
        <end position="738"/>
    </location>
</feature>
<evidence type="ECO:0000256" key="3">
    <source>
        <dbReference type="ARBA" id="ARBA00006347"/>
    </source>
</evidence>
<keyword evidence="6 16" id="KW-0732">Signal</keyword>
<dbReference type="FunFam" id="3.40.30.10:FF:000029">
    <property type="entry name" value="protein disulfide-isomerase A5 isoform X2"/>
    <property type="match status" value="2"/>
</dbReference>
<keyword evidence="11" id="KW-1015">Disulfide bond</keyword>
<dbReference type="CDD" id="cd02997">
    <property type="entry name" value="PDI_a_PDIR"/>
    <property type="match status" value="3"/>
</dbReference>
<comment type="caution">
    <text evidence="19">The sequence shown here is derived from an EMBL/GenBank/DDBJ whole genome shotgun (WGS) entry which is preliminary data.</text>
</comment>
<dbReference type="PROSITE" id="PS50859">
    <property type="entry name" value="LONGIN"/>
    <property type="match status" value="1"/>
</dbReference>
<evidence type="ECO:0000256" key="7">
    <source>
        <dbReference type="ARBA" id="ARBA00022737"/>
    </source>
</evidence>
<dbReference type="GO" id="GO:0005783">
    <property type="term" value="C:endoplasmic reticulum"/>
    <property type="evidence" value="ECO:0007669"/>
    <property type="project" value="TreeGrafter"/>
</dbReference>
<keyword evidence="15" id="KW-1133">Transmembrane helix</keyword>
<dbReference type="PANTHER" id="PTHR45672">
    <property type="entry name" value="PROTEIN DISULFIDE-ISOMERASE C17H9.14C-RELATED"/>
    <property type="match status" value="1"/>
</dbReference>
<keyword evidence="9" id="KW-0813">Transport</keyword>
<dbReference type="AlphaFoldDB" id="A0A4U1EZ27"/>
<keyword evidence="8" id="KW-0256">Endoplasmic reticulum</keyword>
<dbReference type="CDD" id="cd14824">
    <property type="entry name" value="Longin"/>
    <property type="match status" value="1"/>
</dbReference>
<dbReference type="PROSITE" id="PS00194">
    <property type="entry name" value="THIOREDOXIN_1"/>
    <property type="match status" value="2"/>
</dbReference>
<dbReference type="EC" id="5.3.4.1" evidence="5"/>
<keyword evidence="15" id="KW-0812">Transmembrane</keyword>
<gene>
    <name evidence="19" type="ORF">EI555_015975</name>
</gene>
<comment type="subcellular location">
    <subcellularLocation>
        <location evidence="2">Membrane</location>
    </subcellularLocation>
</comment>
<evidence type="ECO:0000256" key="6">
    <source>
        <dbReference type="ARBA" id="ARBA00022729"/>
    </source>
</evidence>
<evidence type="ECO:0000256" key="12">
    <source>
        <dbReference type="ARBA" id="ARBA00023235"/>
    </source>
</evidence>
<dbReference type="GO" id="GO:0003756">
    <property type="term" value="F:protein disulfide isomerase activity"/>
    <property type="evidence" value="ECO:0007669"/>
    <property type="project" value="UniProtKB-EC"/>
</dbReference>
<feature type="domain" description="Thioredoxin" evidence="18">
    <location>
        <begin position="152"/>
        <end position="279"/>
    </location>
</feature>
<evidence type="ECO:0000259" key="17">
    <source>
        <dbReference type="PROSITE" id="PS50859"/>
    </source>
</evidence>
<dbReference type="FunFam" id="3.40.30.10:FF:000105">
    <property type="entry name" value="protein disulfide-isomerase A5 isoform X2"/>
    <property type="match status" value="1"/>
</dbReference>
<evidence type="ECO:0000256" key="4">
    <source>
        <dbReference type="ARBA" id="ARBA00008025"/>
    </source>
</evidence>
<dbReference type="InterPro" id="IPR046374">
    <property type="entry name" value="PDI_a_PDIR"/>
</dbReference>
<feature type="domain" description="Thioredoxin" evidence="18">
    <location>
        <begin position="288"/>
        <end position="399"/>
    </location>
</feature>
<keyword evidence="12" id="KW-0413">Isomerase</keyword>
<feature type="transmembrane region" description="Helical" evidence="15">
    <location>
        <begin position="768"/>
        <end position="786"/>
    </location>
</feature>
<dbReference type="InterPro" id="IPR036249">
    <property type="entry name" value="Thioredoxin-like_sf"/>
</dbReference>
<evidence type="ECO:0000313" key="19">
    <source>
        <dbReference type="EMBL" id="TKC42129.1"/>
    </source>
</evidence>
<evidence type="ECO:0000256" key="14">
    <source>
        <dbReference type="ARBA" id="ARBA00074921"/>
    </source>
</evidence>
<dbReference type="Gene3D" id="3.30.450.50">
    <property type="entry name" value="Longin domain"/>
    <property type="match status" value="1"/>
</dbReference>
<evidence type="ECO:0000256" key="13">
    <source>
        <dbReference type="ARBA" id="ARBA00023284"/>
    </source>
</evidence>
<keyword evidence="9" id="KW-0653">Protein transport</keyword>